<comment type="similarity">
    <text evidence="2 3">Belongs to the small heat shock protein (HSP20) family.</text>
</comment>
<dbReference type="InterPro" id="IPR007052">
    <property type="entry name" value="CS_dom"/>
</dbReference>
<dbReference type="Gene3D" id="2.60.40.790">
    <property type="match status" value="1"/>
</dbReference>
<evidence type="ECO:0000256" key="2">
    <source>
        <dbReference type="PROSITE-ProRule" id="PRU00285"/>
    </source>
</evidence>
<reference evidence="6" key="1">
    <citation type="submission" date="2020-06" db="EMBL/GenBank/DDBJ databases">
        <title>Draft genome sequences of strains closely related to Aspergillus parafelis and Aspergillus hiratsukae.</title>
        <authorList>
            <person name="Dos Santos R.A.C."/>
            <person name="Rivero-Menendez O."/>
            <person name="Steenwyk J.L."/>
            <person name="Mead M.E."/>
            <person name="Goldman G.H."/>
            <person name="Alastruey-Izquierdo A."/>
            <person name="Rokas A."/>
        </authorList>
    </citation>
    <scope>NUCLEOTIDE SEQUENCE</scope>
    <source>
        <strain evidence="6">CNM-CM6106</strain>
    </source>
</reference>
<dbReference type="EMBL" id="JACBAF010002319">
    <property type="protein sequence ID" value="KAF7155517.1"/>
    <property type="molecule type" value="Genomic_DNA"/>
</dbReference>
<evidence type="ECO:0000259" key="4">
    <source>
        <dbReference type="PROSITE" id="PS01031"/>
    </source>
</evidence>
<feature type="domain" description="SHSP" evidence="4">
    <location>
        <begin position="66"/>
        <end position="182"/>
    </location>
</feature>
<evidence type="ECO:0000256" key="3">
    <source>
        <dbReference type="RuleBase" id="RU003616"/>
    </source>
</evidence>
<dbReference type="InterPro" id="IPR008978">
    <property type="entry name" value="HSP20-like_chaperone"/>
</dbReference>
<name>A0A8H6UIF2_9EURO</name>
<dbReference type="Proteomes" id="UP000662466">
    <property type="component" value="Unassembled WGS sequence"/>
</dbReference>
<dbReference type="PROSITE" id="PS01031">
    <property type="entry name" value="SHSP"/>
    <property type="match status" value="1"/>
</dbReference>
<dbReference type="InterPro" id="IPR031107">
    <property type="entry name" value="Small_HSP"/>
</dbReference>
<feature type="domain" description="CS" evidence="5">
    <location>
        <begin position="70"/>
        <end position="178"/>
    </location>
</feature>
<dbReference type="Pfam" id="PF00011">
    <property type="entry name" value="HSP20"/>
    <property type="match status" value="1"/>
</dbReference>
<dbReference type="PROSITE" id="PS51203">
    <property type="entry name" value="CS"/>
    <property type="match status" value="1"/>
</dbReference>
<dbReference type="PANTHER" id="PTHR11527">
    <property type="entry name" value="HEAT-SHOCK PROTEIN 20 FAMILY MEMBER"/>
    <property type="match status" value="1"/>
</dbReference>
<dbReference type="CDD" id="cd06464">
    <property type="entry name" value="ACD_sHsps-like"/>
    <property type="match status" value="1"/>
</dbReference>
<dbReference type="AlphaFoldDB" id="A0A8H6UIF2"/>
<accession>A0A8H6UIF2</accession>
<dbReference type="SUPFAM" id="SSF49764">
    <property type="entry name" value="HSP20-like chaperones"/>
    <property type="match status" value="1"/>
</dbReference>
<evidence type="ECO:0008006" key="8">
    <source>
        <dbReference type="Google" id="ProtNLM"/>
    </source>
</evidence>
<evidence type="ECO:0000313" key="7">
    <source>
        <dbReference type="Proteomes" id="UP000662466"/>
    </source>
</evidence>
<gene>
    <name evidence="6" type="ORF">CNMCM6106_004663</name>
</gene>
<evidence type="ECO:0000259" key="5">
    <source>
        <dbReference type="PROSITE" id="PS51203"/>
    </source>
</evidence>
<organism evidence="6 7">
    <name type="scientific">Aspergillus hiratsukae</name>
    <dbReference type="NCBI Taxonomy" id="1194566"/>
    <lineage>
        <taxon>Eukaryota</taxon>
        <taxon>Fungi</taxon>
        <taxon>Dikarya</taxon>
        <taxon>Ascomycota</taxon>
        <taxon>Pezizomycotina</taxon>
        <taxon>Eurotiomycetes</taxon>
        <taxon>Eurotiomycetidae</taxon>
        <taxon>Eurotiales</taxon>
        <taxon>Aspergillaceae</taxon>
        <taxon>Aspergillus</taxon>
        <taxon>Aspergillus subgen. Fumigati</taxon>
    </lineage>
</organism>
<evidence type="ECO:0000313" key="6">
    <source>
        <dbReference type="EMBL" id="KAF7155517.1"/>
    </source>
</evidence>
<dbReference type="InterPro" id="IPR002068">
    <property type="entry name" value="A-crystallin/Hsp20_dom"/>
</dbReference>
<proteinExistence type="inferred from homology"/>
<evidence type="ECO:0000256" key="1">
    <source>
        <dbReference type="ARBA" id="ARBA00023016"/>
    </source>
</evidence>
<sequence>MYRRLLNSPFRRFATNPPILRSLGPRQPVQTRTMSLMQRNSGAGFPSLSRALNDLESFLNRPAASHDMLGHYPRFDVRETKDSYRLDGDLPGVDRKDIDIELSDDNILTIKGRSERESTSEDPDQSWWCSERSVGEFRRSFRFPNDVDRDGIDASLKDGVLSITIPKTAESSVSKRIDINLKYDSSAPWYQPSRHARHVIPWDAFSVAGLLQFFSPIEHLTMAWILKLNNLFSRRWRGRRLKKQKKNSEAESKITAIKRKDSYVPQDERWRNCSDFDSWLRATSFPRDGACLRDFKASYNPPNTGFPEWLKHRAEEYMKTLQELLQQAGIQGIEWFNFPVADESADNLIHAFGILLSKTPHMPPLDSHRIYYCYETLRVYLPDKVLLPERAFHNQSLCVAKFGKKETIAIPPKSRFGSQWRNCRTVDDFVRLFNLDDDVKGYIAPPGSKIKPDLSAWLKEGAKEYLDIVLQYLRKGEWEGNWYNGIDQFPGDALIHVYAELLKISPYFDMQRLSSYHEALLRSLPVGWHRLPDHKWKQGLFPRRYLHDATGPLYGQILHRFHEFNIRHFYRDVAPYTALVGPEGHGKSFFVKQMALQNYTYVVYLLLRPDTTYNEWIPHENLTLVRPLSEGFPNRQRIFDCFIAVSLANVKLCRDVGIGPRAFFDMYAEVSHTSFNNLFKEFRKLLWHAFESLTQAVHRVTEQMRPPDCQDGDDKYWNQALKYCLGKYVALMWSKFLTIRAVLPIYQGYHDYPDRPSGDTVLKDGNPAMVLCIDEESKHYMWLPSKERKMAWYNQLIKAISSRINHQWDAPEDRFFALFVDRDPSVMPPNPSHPFPDIQIDHLK</sequence>
<keyword evidence="1" id="KW-0346">Stress response</keyword>
<comment type="caution">
    <text evidence="6">The sequence shown here is derived from an EMBL/GenBank/DDBJ whole genome shotgun (WGS) entry which is preliminary data.</text>
</comment>
<protein>
    <recommendedName>
        <fullName evidence="8">SHSP domain-containing protein</fullName>
    </recommendedName>
</protein>